<name>A0A2G9RGC0_AQUCT</name>
<gene>
    <name evidence="1" type="ORF">AB205_0154740</name>
</gene>
<evidence type="ECO:0000313" key="2">
    <source>
        <dbReference type="Proteomes" id="UP000228934"/>
    </source>
</evidence>
<organism evidence="1 2">
    <name type="scientific">Aquarana catesbeiana</name>
    <name type="common">American bullfrog</name>
    <name type="synonym">Rana catesbeiana</name>
    <dbReference type="NCBI Taxonomy" id="8400"/>
    <lineage>
        <taxon>Eukaryota</taxon>
        <taxon>Metazoa</taxon>
        <taxon>Chordata</taxon>
        <taxon>Craniata</taxon>
        <taxon>Vertebrata</taxon>
        <taxon>Euteleostomi</taxon>
        <taxon>Amphibia</taxon>
        <taxon>Batrachia</taxon>
        <taxon>Anura</taxon>
        <taxon>Neobatrachia</taxon>
        <taxon>Ranoidea</taxon>
        <taxon>Ranidae</taxon>
        <taxon>Aquarana</taxon>
    </lineage>
</organism>
<keyword evidence="2" id="KW-1185">Reference proteome</keyword>
<reference evidence="2" key="1">
    <citation type="journal article" date="2017" name="Nat. Commun.">
        <title>The North American bullfrog draft genome provides insight into hormonal regulation of long noncoding RNA.</title>
        <authorList>
            <person name="Hammond S.A."/>
            <person name="Warren R.L."/>
            <person name="Vandervalk B.P."/>
            <person name="Kucuk E."/>
            <person name="Khan H."/>
            <person name="Gibb E.A."/>
            <person name="Pandoh P."/>
            <person name="Kirk H."/>
            <person name="Zhao Y."/>
            <person name="Jones M."/>
            <person name="Mungall A.J."/>
            <person name="Coope R."/>
            <person name="Pleasance S."/>
            <person name="Moore R.A."/>
            <person name="Holt R.A."/>
            <person name="Round J.M."/>
            <person name="Ohora S."/>
            <person name="Walle B.V."/>
            <person name="Veldhoen N."/>
            <person name="Helbing C.C."/>
            <person name="Birol I."/>
        </authorList>
    </citation>
    <scope>NUCLEOTIDE SEQUENCE [LARGE SCALE GENOMIC DNA]</scope>
</reference>
<dbReference type="AlphaFoldDB" id="A0A2G9RGC0"/>
<evidence type="ECO:0000313" key="1">
    <source>
        <dbReference type="EMBL" id="PIO26972.1"/>
    </source>
</evidence>
<sequence length="93" mass="10364">MVSHAGAPVDTRGLSMCETCTKQVRKKSCLQLGTLPKQTIGRHFQAMFHITISSLKYLSSKYTFFCIHIGEKRIGTSEDTSNPTAPEERELST</sequence>
<protein>
    <submittedName>
        <fullName evidence="1">Uncharacterized protein</fullName>
    </submittedName>
</protein>
<dbReference type="EMBL" id="KV941809">
    <property type="protein sequence ID" value="PIO26972.1"/>
    <property type="molecule type" value="Genomic_DNA"/>
</dbReference>
<accession>A0A2G9RGC0</accession>
<dbReference type="Proteomes" id="UP000228934">
    <property type="component" value="Unassembled WGS sequence"/>
</dbReference>
<proteinExistence type="predicted"/>